<dbReference type="GO" id="GO:0070300">
    <property type="term" value="F:phosphatidic acid binding"/>
    <property type="evidence" value="ECO:0007669"/>
    <property type="project" value="UniProtKB-ARBA"/>
</dbReference>
<dbReference type="PANTHER" id="PTHR19957:SF307">
    <property type="entry name" value="PROTEIN SSO1-RELATED"/>
    <property type="match status" value="1"/>
</dbReference>
<dbReference type="SUPFAM" id="SSF47661">
    <property type="entry name" value="t-snare proteins"/>
    <property type="match status" value="1"/>
</dbReference>
<comment type="function">
    <text evidence="7">Required for vesicle fusion with the plasma membrane.</text>
</comment>
<feature type="domain" description="T-SNARE coiled-coil homology" evidence="12">
    <location>
        <begin position="209"/>
        <end position="271"/>
    </location>
</feature>
<keyword evidence="14" id="KW-1185">Reference proteome</keyword>
<dbReference type="InterPro" id="IPR006011">
    <property type="entry name" value="Syntaxin_N"/>
</dbReference>
<accession>G0VEI0</accession>
<dbReference type="GO" id="GO:0005484">
    <property type="term" value="F:SNAP receptor activity"/>
    <property type="evidence" value="ECO:0007669"/>
    <property type="project" value="InterPro"/>
</dbReference>
<keyword evidence="6 11" id="KW-0472">Membrane</keyword>
<dbReference type="PROSITE" id="PS00914">
    <property type="entry name" value="SYNTAXIN"/>
    <property type="match status" value="1"/>
</dbReference>
<dbReference type="GO" id="GO:0048278">
    <property type="term" value="P:vesicle docking"/>
    <property type="evidence" value="ECO:0007669"/>
    <property type="project" value="TreeGrafter"/>
</dbReference>
<dbReference type="Proteomes" id="UP000001640">
    <property type="component" value="Chromosome 4"/>
</dbReference>
<dbReference type="CDD" id="cd00179">
    <property type="entry name" value="SynN"/>
    <property type="match status" value="1"/>
</dbReference>
<dbReference type="Pfam" id="PF05739">
    <property type="entry name" value="SNARE"/>
    <property type="match status" value="1"/>
</dbReference>
<gene>
    <name evidence="13" type="primary">NCAS0D03900</name>
    <name evidence="13" type="ordered locus">NCAS_0D03900</name>
</gene>
<evidence type="ECO:0000256" key="8">
    <source>
        <dbReference type="RuleBase" id="RU003858"/>
    </source>
</evidence>
<dbReference type="SMART" id="SM00503">
    <property type="entry name" value="SynN"/>
    <property type="match status" value="1"/>
</dbReference>
<dbReference type="GeneID" id="96903577"/>
<dbReference type="GO" id="GO:0006887">
    <property type="term" value="P:exocytosis"/>
    <property type="evidence" value="ECO:0007669"/>
    <property type="project" value="TreeGrafter"/>
</dbReference>
<dbReference type="KEGG" id="ncs:NCAS_0D03900"/>
<dbReference type="eggNOG" id="KOG0810">
    <property type="taxonomic scope" value="Eukaryota"/>
</dbReference>
<dbReference type="PANTHER" id="PTHR19957">
    <property type="entry name" value="SYNTAXIN"/>
    <property type="match status" value="1"/>
</dbReference>
<dbReference type="InParanoid" id="G0VEI0"/>
<evidence type="ECO:0000313" key="13">
    <source>
        <dbReference type="EMBL" id="CCC69971.1"/>
    </source>
</evidence>
<dbReference type="PROSITE" id="PS50192">
    <property type="entry name" value="T_SNARE"/>
    <property type="match status" value="1"/>
</dbReference>
<evidence type="ECO:0000256" key="10">
    <source>
        <dbReference type="SAM" id="MobiDB-lite"/>
    </source>
</evidence>
<keyword evidence="4 11" id="KW-1133">Transmembrane helix</keyword>
<dbReference type="GO" id="GO:0006886">
    <property type="term" value="P:intracellular protein transport"/>
    <property type="evidence" value="ECO:0007669"/>
    <property type="project" value="InterPro"/>
</dbReference>
<dbReference type="OMA" id="HPRNAPQ"/>
<evidence type="ECO:0000313" key="14">
    <source>
        <dbReference type="Proteomes" id="UP000001640"/>
    </source>
</evidence>
<dbReference type="GO" id="GO:0006906">
    <property type="term" value="P:vesicle fusion"/>
    <property type="evidence" value="ECO:0007669"/>
    <property type="project" value="TreeGrafter"/>
</dbReference>
<dbReference type="InterPro" id="IPR000727">
    <property type="entry name" value="T_SNARE_dom"/>
</dbReference>
<reference evidence="13 14" key="1">
    <citation type="journal article" date="2011" name="Proc. Natl. Acad. Sci. U.S.A.">
        <title>Evolutionary erosion of yeast sex chromosomes by mating-type switching accidents.</title>
        <authorList>
            <person name="Gordon J.L."/>
            <person name="Armisen D."/>
            <person name="Proux-Wera E."/>
            <person name="Oheigeartaigh S.S."/>
            <person name="Byrne K.P."/>
            <person name="Wolfe K.H."/>
        </authorList>
    </citation>
    <scope>NUCLEOTIDE SEQUENCE [LARGE SCALE GENOMIC DNA]</scope>
    <source>
        <strain evidence="14">ATCC 76901 / BCRC 22586 / CBS 4309 / NBRC 1992 / NRRL Y-12630</strain>
    </source>
</reference>
<dbReference type="InterPro" id="IPR006012">
    <property type="entry name" value="Syntaxin/epimorphin_CS"/>
</dbReference>
<keyword evidence="5 9" id="KW-0175">Coiled coil</keyword>
<keyword evidence="3 11" id="KW-0812">Transmembrane</keyword>
<comment type="subcellular location">
    <subcellularLocation>
        <location evidence="1">Membrane</location>
        <topology evidence="1">Single-pass type IV membrane protein</topology>
    </subcellularLocation>
</comment>
<evidence type="ECO:0000256" key="7">
    <source>
        <dbReference type="ARBA" id="ARBA00053564"/>
    </source>
</evidence>
<dbReference type="AlphaFoldDB" id="G0VEI0"/>
<dbReference type="SMART" id="SM00397">
    <property type="entry name" value="t_SNARE"/>
    <property type="match status" value="1"/>
</dbReference>
<feature type="transmembrane region" description="Helical" evidence="11">
    <location>
        <begin position="285"/>
        <end position="306"/>
    </location>
</feature>
<dbReference type="GO" id="GO:0000149">
    <property type="term" value="F:SNARE binding"/>
    <property type="evidence" value="ECO:0007669"/>
    <property type="project" value="TreeGrafter"/>
</dbReference>
<name>G0VEI0_NAUCA</name>
<dbReference type="GO" id="GO:0005628">
    <property type="term" value="C:prospore membrane"/>
    <property type="evidence" value="ECO:0007669"/>
    <property type="project" value="UniProtKB-ARBA"/>
</dbReference>
<evidence type="ECO:0000256" key="2">
    <source>
        <dbReference type="ARBA" id="ARBA00009063"/>
    </source>
</evidence>
<dbReference type="HOGENOM" id="CLU_042423_0_1_1"/>
<dbReference type="STRING" id="1064592.G0VEI0"/>
<dbReference type="GO" id="GO:0031201">
    <property type="term" value="C:SNARE complex"/>
    <property type="evidence" value="ECO:0007669"/>
    <property type="project" value="TreeGrafter"/>
</dbReference>
<evidence type="ECO:0000256" key="9">
    <source>
        <dbReference type="SAM" id="Coils"/>
    </source>
</evidence>
<sequence>MSYDNPTYDAGNPYELSNPYEEESNDLSNHNNDDKNATYHNVDTSANTSGDFVEFMTKINNINGNLQVYERNIDQIDRLQKQLLVEINDEDTAQIRHQLDTLAAETRSLQNQLKFDIKDAQRDGLRDTNKQTQAENSRQRFLKLIQDYRIIESNCKEENKQQAKRQYLVVQPEATEEEVENAINDANGQQIFSQALLNANRRGEAKTALAEVQQRHQELLQLEKSMAELNQLFNDMEELVIEQQENVDVIDKNVEDAQQDVEQGVGYTNKAVDSARRARRNKIRCYIIAFIAFAIVVVVVVVPSVVETRK</sequence>
<organism evidence="13 14">
    <name type="scientific">Naumovozyma castellii</name>
    <name type="common">Yeast</name>
    <name type="synonym">Saccharomyces castellii</name>
    <dbReference type="NCBI Taxonomy" id="27288"/>
    <lineage>
        <taxon>Eukaryota</taxon>
        <taxon>Fungi</taxon>
        <taxon>Dikarya</taxon>
        <taxon>Ascomycota</taxon>
        <taxon>Saccharomycotina</taxon>
        <taxon>Saccharomycetes</taxon>
        <taxon>Saccharomycetales</taxon>
        <taxon>Saccharomycetaceae</taxon>
        <taxon>Naumovozyma</taxon>
    </lineage>
</organism>
<evidence type="ECO:0000259" key="12">
    <source>
        <dbReference type="PROSITE" id="PS50192"/>
    </source>
</evidence>
<evidence type="ECO:0000256" key="4">
    <source>
        <dbReference type="ARBA" id="ARBA00022989"/>
    </source>
</evidence>
<evidence type="ECO:0000256" key="1">
    <source>
        <dbReference type="ARBA" id="ARBA00004211"/>
    </source>
</evidence>
<dbReference type="CDD" id="cd15849">
    <property type="entry name" value="SNARE_Sso1"/>
    <property type="match status" value="1"/>
</dbReference>
<evidence type="ECO:0000256" key="11">
    <source>
        <dbReference type="SAM" id="Phobius"/>
    </source>
</evidence>
<dbReference type="OrthoDB" id="10255013at2759"/>
<reference key="2">
    <citation type="submission" date="2011-08" db="EMBL/GenBank/DDBJ databases">
        <title>Genome sequence of Naumovozyma castellii.</title>
        <authorList>
            <person name="Gordon J.L."/>
            <person name="Armisen D."/>
            <person name="Proux-Wera E."/>
            <person name="OhEigeartaigh S.S."/>
            <person name="Byrne K.P."/>
            <person name="Wolfe K.H."/>
        </authorList>
    </citation>
    <scope>NUCLEOTIDE SEQUENCE</scope>
    <source>
        <strain>Type strain:CBS 4309</strain>
    </source>
</reference>
<dbReference type="Gene3D" id="1.20.58.70">
    <property type="match status" value="1"/>
</dbReference>
<dbReference type="InterPro" id="IPR045242">
    <property type="entry name" value="Syntaxin"/>
</dbReference>
<dbReference type="GO" id="GO:0031321">
    <property type="term" value="P:ascospore-type prospore assembly"/>
    <property type="evidence" value="ECO:0007669"/>
    <property type="project" value="UniProtKB-ARBA"/>
</dbReference>
<dbReference type="GO" id="GO:0005886">
    <property type="term" value="C:plasma membrane"/>
    <property type="evidence" value="ECO:0007669"/>
    <property type="project" value="TreeGrafter"/>
</dbReference>
<dbReference type="RefSeq" id="XP_003676332.1">
    <property type="nucleotide sequence ID" value="XM_003676284.1"/>
</dbReference>
<evidence type="ECO:0000256" key="3">
    <source>
        <dbReference type="ARBA" id="ARBA00022692"/>
    </source>
</evidence>
<dbReference type="GO" id="GO:0012505">
    <property type="term" value="C:endomembrane system"/>
    <property type="evidence" value="ECO:0007669"/>
    <property type="project" value="TreeGrafter"/>
</dbReference>
<dbReference type="InterPro" id="IPR010989">
    <property type="entry name" value="SNARE"/>
</dbReference>
<dbReference type="EMBL" id="HE576755">
    <property type="protein sequence ID" value="CCC69971.1"/>
    <property type="molecule type" value="Genomic_DNA"/>
</dbReference>
<dbReference type="FunFam" id="1.20.58.70:FF:000008">
    <property type="entry name" value="Syntaxin family protein"/>
    <property type="match status" value="1"/>
</dbReference>
<feature type="region of interest" description="Disordered" evidence="10">
    <location>
        <begin position="1"/>
        <end position="43"/>
    </location>
</feature>
<comment type="similarity">
    <text evidence="2 8">Belongs to the syntaxin family.</text>
</comment>
<evidence type="ECO:0000256" key="5">
    <source>
        <dbReference type="ARBA" id="ARBA00023054"/>
    </source>
</evidence>
<feature type="coiled-coil region" evidence="9">
    <location>
        <begin position="212"/>
        <end position="260"/>
    </location>
</feature>
<protein>
    <recommendedName>
        <fullName evidence="12">t-SNARE coiled-coil homology domain-containing protein</fullName>
    </recommendedName>
</protein>
<evidence type="ECO:0000256" key="6">
    <source>
        <dbReference type="ARBA" id="ARBA00023136"/>
    </source>
</evidence>
<proteinExistence type="inferred from homology"/>